<evidence type="ECO:0000256" key="4">
    <source>
        <dbReference type="ARBA" id="ARBA00001947"/>
    </source>
</evidence>
<dbReference type="NCBIfam" id="NF004076">
    <property type="entry name" value="PRK05581.1-4"/>
    <property type="match status" value="1"/>
</dbReference>
<feature type="domain" description="PDZ" evidence="10">
    <location>
        <begin position="41"/>
        <end position="83"/>
    </location>
</feature>
<evidence type="ECO:0000313" key="12">
    <source>
        <dbReference type="Proteomes" id="UP001189429"/>
    </source>
</evidence>
<keyword evidence="8" id="KW-0479">Metal-binding</keyword>
<evidence type="ECO:0000259" key="10">
    <source>
        <dbReference type="PROSITE" id="PS50106"/>
    </source>
</evidence>
<comment type="cofactor">
    <cofactor evidence="2">
        <name>Mn(2+)</name>
        <dbReference type="ChEBI" id="CHEBI:29035"/>
    </cofactor>
</comment>
<dbReference type="SUPFAM" id="SSF50156">
    <property type="entry name" value="PDZ domain-like"/>
    <property type="match status" value="1"/>
</dbReference>
<dbReference type="SUPFAM" id="SSF51366">
    <property type="entry name" value="Ribulose-phoshate binding barrel"/>
    <property type="match status" value="1"/>
</dbReference>
<evidence type="ECO:0000256" key="3">
    <source>
        <dbReference type="ARBA" id="ARBA00001941"/>
    </source>
</evidence>
<evidence type="ECO:0000256" key="1">
    <source>
        <dbReference type="ARBA" id="ARBA00001782"/>
    </source>
</evidence>
<evidence type="ECO:0000256" key="8">
    <source>
        <dbReference type="ARBA" id="ARBA00022723"/>
    </source>
</evidence>
<dbReference type="Pfam" id="PF00834">
    <property type="entry name" value="Ribul_P_3_epim"/>
    <property type="match status" value="1"/>
</dbReference>
<dbReference type="Gene3D" id="3.20.20.70">
    <property type="entry name" value="Aldolase class I"/>
    <property type="match status" value="1"/>
</dbReference>
<feature type="non-terminal residue" evidence="11">
    <location>
        <position position="1"/>
    </location>
</feature>
<evidence type="ECO:0000256" key="7">
    <source>
        <dbReference type="ARBA" id="ARBA00013188"/>
    </source>
</evidence>
<evidence type="ECO:0000256" key="2">
    <source>
        <dbReference type="ARBA" id="ARBA00001936"/>
    </source>
</evidence>
<sequence>GQNFGYSKKYADNYEKVFGTGRMTADKDKAHPGGEIEFGDGPLGMEIEWSAPPVVTRVFPGGAAQRAGVEEGQAIVRIGGEDMALPLPELEVEDLMAKRPLFMQLVPARAADMLDRSSPQRRREEDVVRQLGVVRLPGALSVALAEELARFVQAERARSEAAAGADPSREAELFSGVRAPGAARERWDLRLPLEGPPRAALEELLGLPSAPGAPGLGCAFEALAGAGAELWELGAVVTEPGAAAQQVHADAPARCLYTAFVALQDVSEDMGPTTFFPGTNAAAAHRMFGQDPAGFLRSREPHAALLHAGDAVLYDSMVLHHGGANTSDKVRMLLYVTFRAEGADPRALGVEQHSIRGAWRACGAPGECWRAAATRRRGGTAAADVEPAGPDAVYWLIGEDAQAFFRNTLGRRWRLRRNGGLRRLRFSVADALGLLSDFDPWTARAQHTQRMWQYGSARSVFLKGEQGGRPLRFWSASMCRCLHGSYEDVADEAQVAKFVGERDLSTAEAFRDRGDHWTFVFNQVQGASPEIQDLHHALWALLGISGGVNAYLTPPFATGKAAHVDEHDVFVVQQHGEKIWSLFQDDMRTLLHEATLAPGDVLYLPQGVAHQARNEGSEPSLHLSISVSRSPLTGAGLLGACSELRGARSRVAREAAQRAEWRRQRIAANLAHGGPWGALAQLPTLAGGPLRPLLIALDQDDLPRGVRAEALSGALLALARGVLAAARTDPGAAPGTAPAVCGDRGAGVDLASLELGALAQSEGAEHEVLASFWAWREHLFEEHYMVHMPASLPEGPGAEALSDPGGSRWRRRAAAAALLAPDGALLLNGYRLLGLGAGMLELSPRGAMPGDVVWQCMHHNCLCNIGPSMLASDLANLGTEARRVIDAGADSIHLDIMDGNFAPNISWGPPVVASLRKSVPPEVFFDCHMMVANPLQWIEPIRDAGGNQYTFHIEAAGEAEGAAAEVCKAVRAAGMKVGVALKPGTPYSVVAPFVALVDMVLVMTVEPGFGGQSFMPNMMPKVLEIRTAHPTLDIQVDGGLSPSTVDAAAKAGANMIVAGSSVFKPGVDPKVPIGAMRASVETHGNGRKPEEQQACRERVGRAADGGGAMGNVFSACFEKKFDGQPNEGQWCQKKATKAGNRFCQAVIAMILNGVVMFNTCQQKATMAGNSLGKVVIVKNVVVHKTFQKKATKAIGPVASSA</sequence>
<protein>
    <recommendedName>
        <fullName evidence="7">ribulose-phosphate 3-epimerase</fullName>
        <ecNumber evidence="7">5.1.3.1</ecNumber>
    </recommendedName>
</protein>
<dbReference type="PROSITE" id="PS01086">
    <property type="entry name" value="RIBUL_P_3_EPIMER_2"/>
    <property type="match status" value="1"/>
</dbReference>
<dbReference type="SMART" id="SM00228">
    <property type="entry name" value="PDZ"/>
    <property type="match status" value="1"/>
</dbReference>
<dbReference type="EMBL" id="CAUYUJ010008125">
    <property type="protein sequence ID" value="CAK0822944.1"/>
    <property type="molecule type" value="Genomic_DNA"/>
</dbReference>
<gene>
    <name evidence="11" type="ORF">PCOR1329_LOCUS23835</name>
</gene>
<evidence type="ECO:0000313" key="11">
    <source>
        <dbReference type="EMBL" id="CAK0822944.1"/>
    </source>
</evidence>
<dbReference type="InterPro" id="IPR008775">
    <property type="entry name" value="Phytyl_CoA_dOase-like"/>
</dbReference>
<dbReference type="Gene3D" id="2.60.120.620">
    <property type="entry name" value="q2cbj1_9rhob like domain"/>
    <property type="match status" value="1"/>
</dbReference>
<dbReference type="Proteomes" id="UP001189429">
    <property type="component" value="Unassembled WGS sequence"/>
</dbReference>
<dbReference type="InterPro" id="IPR011060">
    <property type="entry name" value="RibuloseP-bd_barrel"/>
</dbReference>
<comment type="cofactor">
    <cofactor evidence="5">
        <name>Fe(2+)</name>
        <dbReference type="ChEBI" id="CHEBI:29033"/>
    </cofactor>
</comment>
<dbReference type="PANTHER" id="PTHR11749">
    <property type="entry name" value="RIBULOSE-5-PHOSPHATE-3-EPIMERASE"/>
    <property type="match status" value="1"/>
</dbReference>
<comment type="cofactor">
    <cofactor evidence="4">
        <name>Zn(2+)</name>
        <dbReference type="ChEBI" id="CHEBI:29105"/>
    </cofactor>
</comment>
<organism evidence="11 12">
    <name type="scientific">Prorocentrum cordatum</name>
    <dbReference type="NCBI Taxonomy" id="2364126"/>
    <lineage>
        <taxon>Eukaryota</taxon>
        <taxon>Sar</taxon>
        <taxon>Alveolata</taxon>
        <taxon>Dinophyceae</taxon>
        <taxon>Prorocentrales</taxon>
        <taxon>Prorocentraceae</taxon>
        <taxon>Prorocentrum</taxon>
    </lineage>
</organism>
<comment type="cofactor">
    <cofactor evidence="3">
        <name>Co(2+)</name>
        <dbReference type="ChEBI" id="CHEBI:48828"/>
    </cofactor>
</comment>
<dbReference type="Gene3D" id="2.30.42.10">
    <property type="match status" value="1"/>
</dbReference>
<dbReference type="InterPro" id="IPR000056">
    <property type="entry name" value="Ribul_P_3_epim-like"/>
</dbReference>
<dbReference type="Gene3D" id="2.60.120.650">
    <property type="entry name" value="Cupin"/>
    <property type="match status" value="1"/>
</dbReference>
<dbReference type="EC" id="5.1.3.1" evidence="7"/>
<dbReference type="Pfam" id="PF05721">
    <property type="entry name" value="PhyH"/>
    <property type="match status" value="1"/>
</dbReference>
<dbReference type="Pfam" id="PF08007">
    <property type="entry name" value="JmjC_2"/>
    <property type="match status" value="1"/>
</dbReference>
<comment type="caution">
    <text evidence="11">The sequence shown here is derived from an EMBL/GenBank/DDBJ whole genome shotgun (WGS) entry which is preliminary data.</text>
</comment>
<comment type="similarity">
    <text evidence="6">Belongs to the ribulose-phosphate 3-epimerase family.</text>
</comment>
<keyword evidence="9" id="KW-0413">Isomerase</keyword>
<dbReference type="InterPro" id="IPR001478">
    <property type="entry name" value="PDZ"/>
</dbReference>
<dbReference type="InterPro" id="IPR013785">
    <property type="entry name" value="Aldolase_TIM"/>
</dbReference>
<reference evidence="11" key="1">
    <citation type="submission" date="2023-10" db="EMBL/GenBank/DDBJ databases">
        <authorList>
            <person name="Chen Y."/>
            <person name="Shah S."/>
            <person name="Dougan E. K."/>
            <person name="Thang M."/>
            <person name="Chan C."/>
        </authorList>
    </citation>
    <scope>NUCLEOTIDE SEQUENCE [LARGE SCALE GENOMIC DNA]</scope>
</reference>
<dbReference type="CDD" id="cd00429">
    <property type="entry name" value="RPE"/>
    <property type="match status" value="1"/>
</dbReference>
<dbReference type="PROSITE" id="PS50106">
    <property type="entry name" value="PDZ"/>
    <property type="match status" value="1"/>
</dbReference>
<dbReference type="HAMAP" id="MF_02227">
    <property type="entry name" value="RPE"/>
    <property type="match status" value="1"/>
</dbReference>
<dbReference type="InterPro" id="IPR036034">
    <property type="entry name" value="PDZ_sf"/>
</dbReference>
<dbReference type="SUPFAM" id="SSF51197">
    <property type="entry name" value="Clavaminate synthase-like"/>
    <property type="match status" value="2"/>
</dbReference>
<dbReference type="InterPro" id="IPR026019">
    <property type="entry name" value="Ribul_P_3_epim"/>
</dbReference>
<comment type="catalytic activity">
    <reaction evidence="1">
        <text>D-ribulose 5-phosphate = D-xylulose 5-phosphate</text>
        <dbReference type="Rhea" id="RHEA:13677"/>
        <dbReference type="ChEBI" id="CHEBI:57737"/>
        <dbReference type="ChEBI" id="CHEBI:58121"/>
        <dbReference type="EC" id="5.1.3.1"/>
    </reaction>
</comment>
<proteinExistence type="inferred from homology"/>
<evidence type="ECO:0000256" key="5">
    <source>
        <dbReference type="ARBA" id="ARBA00001954"/>
    </source>
</evidence>
<evidence type="ECO:0000256" key="9">
    <source>
        <dbReference type="ARBA" id="ARBA00023235"/>
    </source>
</evidence>
<name>A0ABN9RWQ2_9DINO</name>
<dbReference type="InterPro" id="IPR003347">
    <property type="entry name" value="JmjC_dom"/>
</dbReference>
<evidence type="ECO:0000256" key="6">
    <source>
        <dbReference type="ARBA" id="ARBA00009541"/>
    </source>
</evidence>
<keyword evidence="12" id="KW-1185">Reference proteome</keyword>
<accession>A0ABN9RWQ2</accession>